<evidence type="ECO:0000256" key="3">
    <source>
        <dbReference type="ARBA" id="ARBA00022801"/>
    </source>
</evidence>
<dbReference type="AlphaFoldDB" id="A0A8X7R1A2"/>
<dbReference type="OrthoDB" id="1085203at2759"/>
<dbReference type="PROSITE" id="PS50600">
    <property type="entry name" value="ULP_PROTEASE"/>
    <property type="match status" value="1"/>
</dbReference>
<feature type="region of interest" description="Disordered" evidence="4">
    <location>
        <begin position="15"/>
        <end position="46"/>
    </location>
</feature>
<gene>
    <name evidence="6" type="ORF">Bca52824_052013</name>
</gene>
<comment type="similarity">
    <text evidence="1">Belongs to the peptidase C48 family.</text>
</comment>
<comment type="caution">
    <text evidence="6">The sequence shown here is derived from an EMBL/GenBank/DDBJ whole genome shotgun (WGS) entry which is preliminary data.</text>
</comment>
<dbReference type="GO" id="GO:0006508">
    <property type="term" value="P:proteolysis"/>
    <property type="evidence" value="ECO:0007669"/>
    <property type="project" value="UniProtKB-KW"/>
</dbReference>
<dbReference type="InterPro" id="IPR038765">
    <property type="entry name" value="Papain-like_cys_pep_sf"/>
</dbReference>
<feature type="compositionally biased region" description="Basic and acidic residues" evidence="4">
    <location>
        <begin position="113"/>
        <end position="129"/>
    </location>
</feature>
<keyword evidence="2" id="KW-0645">Protease</keyword>
<dbReference type="Proteomes" id="UP000886595">
    <property type="component" value="Unassembled WGS sequence"/>
</dbReference>
<dbReference type="Pfam" id="PF02902">
    <property type="entry name" value="Peptidase_C48"/>
    <property type="match status" value="1"/>
</dbReference>
<dbReference type="EMBL" id="JAAMPC010000011">
    <property type="protein sequence ID" value="KAG2280793.1"/>
    <property type="molecule type" value="Genomic_DNA"/>
</dbReference>
<dbReference type="SUPFAM" id="SSF54001">
    <property type="entry name" value="Cysteine proteinases"/>
    <property type="match status" value="1"/>
</dbReference>
<keyword evidence="7" id="KW-1185">Reference proteome</keyword>
<name>A0A8X7R1A2_BRACI</name>
<accession>A0A8X7R1A2</accession>
<evidence type="ECO:0000256" key="2">
    <source>
        <dbReference type="ARBA" id="ARBA00022670"/>
    </source>
</evidence>
<evidence type="ECO:0000313" key="7">
    <source>
        <dbReference type="Proteomes" id="UP000886595"/>
    </source>
</evidence>
<dbReference type="Gene3D" id="3.40.395.10">
    <property type="entry name" value="Adenoviral Proteinase, Chain A"/>
    <property type="match status" value="1"/>
</dbReference>
<evidence type="ECO:0000256" key="4">
    <source>
        <dbReference type="SAM" id="MobiDB-lite"/>
    </source>
</evidence>
<feature type="region of interest" description="Disordered" evidence="4">
    <location>
        <begin position="113"/>
        <end position="139"/>
    </location>
</feature>
<feature type="compositionally biased region" description="Acidic residues" evidence="4">
    <location>
        <begin position="22"/>
        <end position="33"/>
    </location>
</feature>
<feature type="region of interest" description="Disordered" evidence="4">
    <location>
        <begin position="335"/>
        <end position="367"/>
    </location>
</feature>
<proteinExistence type="inferred from homology"/>
<feature type="domain" description="Ubiquitin-like protease family profile" evidence="5">
    <location>
        <begin position="465"/>
        <end position="656"/>
    </location>
</feature>
<evidence type="ECO:0000259" key="5">
    <source>
        <dbReference type="PROSITE" id="PS50600"/>
    </source>
</evidence>
<organism evidence="6 7">
    <name type="scientific">Brassica carinata</name>
    <name type="common">Ethiopian mustard</name>
    <name type="synonym">Abyssinian cabbage</name>
    <dbReference type="NCBI Taxonomy" id="52824"/>
    <lineage>
        <taxon>Eukaryota</taxon>
        <taxon>Viridiplantae</taxon>
        <taxon>Streptophyta</taxon>
        <taxon>Embryophyta</taxon>
        <taxon>Tracheophyta</taxon>
        <taxon>Spermatophyta</taxon>
        <taxon>Magnoliopsida</taxon>
        <taxon>eudicotyledons</taxon>
        <taxon>Gunneridae</taxon>
        <taxon>Pentapetalae</taxon>
        <taxon>rosids</taxon>
        <taxon>malvids</taxon>
        <taxon>Brassicales</taxon>
        <taxon>Brassicaceae</taxon>
        <taxon>Brassiceae</taxon>
        <taxon>Brassica</taxon>
    </lineage>
</organism>
<keyword evidence="3" id="KW-0378">Hydrolase</keyword>
<sequence>MAAVPQIKEVATPVEPVVVIDSDSDSDSEDSESQADKVEMSKPRCTAKSDIVEVTSMLVDGTHTAEELTWEDEVDDVTVDNLVRSIEQGHVLTKAMFSGGLSAFDLARMRSEKKLKEKEQKDNKERENQADSPEGEIGEAYDVSHMANLVGRIVTPNIEDAVYKLGDKLEERLAKLIKAEVLNMQGAVIQSIIGLLGKPNPDAGVASDENGGAVDQAQNGRGCTSAGASLLTADAIRSEGQTTATYVPTSLHNSTEQPLVDLATVIPKQAEKVGEPLQAEKVGEPIQLDNLINMVITDVGGVLDDSEVAPANNQPSIHITVGPVAECVKTLEDAAHSPTDTDLTTPQPGQNTNFTHHHLSPVDEDGSPHEKEIEFLLSLIEIPTFSLGLSQGELLHEEVCHASVPDVEASNVIAETRKSKRTRILPPLFNDYQDSATTSNNIDEIYMAMRERAGDSRVYLIANGMSVTTDELNEIVDRNQQMTPKVMDVLMYYISLDRNRKGSHQSKIAFYDTNFPALLMKQHGRLTKTAIKDRHRMKYDEAVVKHFIGGSTPDDVYDCIYFPFFIDKQHWVGVSLDLSRGAVQILDCNHGFRSESMMKKDFTPITVVVPHILATSTGNKSADARKPYQMVRVNCVPHNSNSTDAAATTVLLIQAHAANGADGCKDVTPETISSGAKHLAVLVYRDITHV</sequence>
<reference evidence="6 7" key="1">
    <citation type="submission" date="2020-02" db="EMBL/GenBank/DDBJ databases">
        <authorList>
            <person name="Ma Q."/>
            <person name="Huang Y."/>
            <person name="Song X."/>
            <person name="Pei D."/>
        </authorList>
    </citation>
    <scope>NUCLEOTIDE SEQUENCE [LARGE SCALE GENOMIC DNA]</scope>
    <source>
        <strain evidence="6">Sxm20200214</strain>
        <tissue evidence="6">Leaf</tissue>
    </source>
</reference>
<evidence type="ECO:0000313" key="6">
    <source>
        <dbReference type="EMBL" id="KAG2280793.1"/>
    </source>
</evidence>
<protein>
    <recommendedName>
        <fullName evidence="5">Ubiquitin-like protease family profile domain-containing protein</fullName>
    </recommendedName>
</protein>
<dbReference type="GO" id="GO:0008234">
    <property type="term" value="F:cysteine-type peptidase activity"/>
    <property type="evidence" value="ECO:0007669"/>
    <property type="project" value="InterPro"/>
</dbReference>
<evidence type="ECO:0000256" key="1">
    <source>
        <dbReference type="ARBA" id="ARBA00005234"/>
    </source>
</evidence>
<feature type="compositionally biased region" description="Polar residues" evidence="4">
    <location>
        <begin position="338"/>
        <end position="354"/>
    </location>
</feature>
<dbReference type="InterPro" id="IPR003653">
    <property type="entry name" value="Peptidase_C48_C"/>
</dbReference>